<dbReference type="EMBL" id="ABWN01000030">
    <property type="protein sequence ID" value="EFF68311.1"/>
    <property type="molecule type" value="Genomic_DNA"/>
</dbReference>
<evidence type="ECO:0000256" key="1">
    <source>
        <dbReference type="SAM" id="SignalP"/>
    </source>
</evidence>
<dbReference type="AlphaFoldDB" id="D4S0G3"/>
<keyword evidence="3" id="KW-1185">Reference proteome</keyword>
<feature type="chain" id="PRO_5003062345" description="DUF885 domain-containing protein" evidence="1">
    <location>
        <begin position="21"/>
        <end position="587"/>
    </location>
</feature>
<dbReference type="PANTHER" id="PTHR33361">
    <property type="entry name" value="GLR0591 PROTEIN"/>
    <property type="match status" value="1"/>
</dbReference>
<gene>
    <name evidence="2" type="ORF">BUTYVIB_01582</name>
</gene>
<evidence type="ECO:0000313" key="2">
    <source>
        <dbReference type="EMBL" id="EFF68311.1"/>
    </source>
</evidence>
<proteinExistence type="predicted"/>
<reference evidence="2 3" key="1">
    <citation type="submission" date="2010-02" db="EMBL/GenBank/DDBJ databases">
        <authorList>
            <person name="Weinstock G."/>
            <person name="Sodergren E."/>
            <person name="Clifton S."/>
            <person name="Fulton L."/>
            <person name="Fulton B."/>
            <person name="Courtney L."/>
            <person name="Fronick C."/>
            <person name="Harrison M."/>
            <person name="Strong C."/>
            <person name="Farmer C."/>
            <person name="Delahaunty K."/>
            <person name="Markovic C."/>
            <person name="Hall O."/>
            <person name="Minx P."/>
            <person name="Tomlinson C."/>
            <person name="Mitreva M."/>
            <person name="Nelson J."/>
            <person name="Hou S."/>
            <person name="Wollam A."/>
            <person name="Pepin K.H."/>
            <person name="Johnson M."/>
            <person name="Bhonagiri V."/>
            <person name="Zhang X."/>
            <person name="Suruliraj S."/>
            <person name="Warren W."/>
            <person name="Chinwalla A."/>
            <person name="Mardis E.R."/>
            <person name="Wilson R.K."/>
        </authorList>
    </citation>
    <scope>NUCLEOTIDE SEQUENCE [LARGE SCALE GENOMIC DNA]</scope>
    <source>
        <strain evidence="2 3">DSM 2876</strain>
    </source>
</reference>
<sequence length="587" mass="68104">MKKIKRLLAALLCVITVVCATGCGGRAIKRRNTVSDYEKQFDEYCDKVFKSSLEQEPFSLVYTLYDYEQYGIEVSDDDKTLGVMDYDSYVESYERSEQELEELNNFDRNRLSTERQHTYDTLVWLYDTNLEFKDGYYMQRAIGAGSGFICNLVTNFTEYCFRREQDVKDYFLYMESIPPYYESYIKFCNEQAEKGLFVNDDVIEQNIEYCDKMIDTDAKVYIDTFESRIKSLDLSDSDKEAYIEKNKEYVQKYVIPMYKDSKSALKNLLGTSKNERGMAGFGEEGKKYYEAIVRDKTGSDMSTEEVIEYIDAKIKALYLDLYSLMTSNPDILDQYDKFEISITDPDEVMKFIISKMGDDFPEPVTTDYNIEYLDKSSEVETTMAYYITPPIDNIGINNIKINGSALADNTIQTYVSIAHEGIPGHMMQYTSFFNNENISNVRKYAGIIAPSEGWAQYASLNTLEYIVEEEGYKKDLAEIIAIDERIGYLIQTRFDLGVNYEDWDLDDANAYANGMYDEEVVKILYDAVVGDPGEIIPYAYGTEYMYDLRDEYFDKKGKDVKGFNTFIINSGILPFPLYEKYMQEYLD</sequence>
<dbReference type="GeneID" id="98918192"/>
<protein>
    <recommendedName>
        <fullName evidence="4">DUF885 domain-containing protein</fullName>
    </recommendedName>
</protein>
<dbReference type="PANTHER" id="PTHR33361:SF2">
    <property type="entry name" value="DUF885 DOMAIN-CONTAINING PROTEIN"/>
    <property type="match status" value="1"/>
</dbReference>
<dbReference type="Proteomes" id="UP000006238">
    <property type="component" value="Unassembled WGS sequence"/>
</dbReference>
<comment type="caution">
    <text evidence="2">The sequence shown here is derived from an EMBL/GenBank/DDBJ whole genome shotgun (WGS) entry which is preliminary data.</text>
</comment>
<dbReference type="eggNOG" id="COG4805">
    <property type="taxonomic scope" value="Bacteria"/>
</dbReference>
<keyword evidence="1" id="KW-0732">Signal</keyword>
<dbReference type="HOGENOM" id="CLU_018914_2_0_9"/>
<evidence type="ECO:0008006" key="4">
    <source>
        <dbReference type="Google" id="ProtNLM"/>
    </source>
</evidence>
<name>D4S0G3_9FIRM</name>
<dbReference type="InterPro" id="IPR010281">
    <property type="entry name" value="DUF885"/>
</dbReference>
<dbReference type="STRING" id="45851.BHV86_09850"/>
<accession>D4S0G3</accession>
<evidence type="ECO:0000313" key="3">
    <source>
        <dbReference type="Proteomes" id="UP000006238"/>
    </source>
</evidence>
<organism evidence="2 3">
    <name type="scientific">Eshraghiella crossota DSM 2876</name>
    <dbReference type="NCBI Taxonomy" id="511680"/>
    <lineage>
        <taxon>Bacteria</taxon>
        <taxon>Bacillati</taxon>
        <taxon>Bacillota</taxon>
        <taxon>Clostridia</taxon>
        <taxon>Lachnospirales</taxon>
        <taxon>Lachnospiraceae</taxon>
        <taxon>Eshraghiella</taxon>
    </lineage>
</organism>
<dbReference type="Pfam" id="PF05960">
    <property type="entry name" value="DUF885"/>
    <property type="match status" value="1"/>
</dbReference>
<feature type="signal peptide" evidence="1">
    <location>
        <begin position="1"/>
        <end position="20"/>
    </location>
</feature>
<dbReference type="RefSeq" id="WP_005603256.1">
    <property type="nucleotide sequence ID" value="NZ_GG663524.1"/>
</dbReference>